<keyword evidence="9" id="KW-0833">Ubl conjugation pathway</keyword>
<evidence type="ECO:0000256" key="11">
    <source>
        <dbReference type="ARBA" id="ARBA00022989"/>
    </source>
</evidence>
<dbReference type="PANTHER" id="PTHR46913:SF1">
    <property type="entry name" value="RING-H2 FINGER PROTEIN ATL16"/>
    <property type="match status" value="1"/>
</dbReference>
<dbReference type="SUPFAM" id="SSF57850">
    <property type="entry name" value="RING/U-box"/>
    <property type="match status" value="1"/>
</dbReference>
<comment type="pathway">
    <text evidence="3">Protein modification; protein ubiquitination.</text>
</comment>
<gene>
    <name evidence="17" type="ORF">C4D60_Mb11t01850</name>
</gene>
<feature type="compositionally biased region" description="Polar residues" evidence="14">
    <location>
        <begin position="285"/>
        <end position="297"/>
    </location>
</feature>
<evidence type="ECO:0000256" key="4">
    <source>
        <dbReference type="ARBA" id="ARBA00012483"/>
    </source>
</evidence>
<evidence type="ECO:0000256" key="6">
    <source>
        <dbReference type="ARBA" id="ARBA00022692"/>
    </source>
</evidence>
<protein>
    <recommendedName>
        <fullName evidence="4">RING-type E3 ubiquitin transferase</fullName>
        <ecNumber evidence="4">2.3.2.27</ecNumber>
    </recommendedName>
</protein>
<evidence type="ECO:0000313" key="18">
    <source>
        <dbReference type="Proteomes" id="UP000317650"/>
    </source>
</evidence>
<evidence type="ECO:0000256" key="10">
    <source>
        <dbReference type="ARBA" id="ARBA00022833"/>
    </source>
</evidence>
<feature type="region of interest" description="Disordered" evidence="14">
    <location>
        <begin position="546"/>
        <end position="571"/>
    </location>
</feature>
<feature type="region of interest" description="Disordered" evidence="14">
    <location>
        <begin position="624"/>
        <end position="647"/>
    </location>
</feature>
<dbReference type="CDD" id="cd06554">
    <property type="entry name" value="ASCH_ASC-1_like"/>
    <property type="match status" value="1"/>
</dbReference>
<keyword evidence="8 13" id="KW-0863">Zinc-finger</keyword>
<feature type="compositionally biased region" description="Polar residues" evidence="14">
    <location>
        <begin position="327"/>
        <end position="336"/>
    </location>
</feature>
<evidence type="ECO:0000256" key="2">
    <source>
        <dbReference type="ARBA" id="ARBA00004167"/>
    </source>
</evidence>
<evidence type="ECO:0000256" key="7">
    <source>
        <dbReference type="ARBA" id="ARBA00022723"/>
    </source>
</evidence>
<dbReference type="AlphaFoldDB" id="A0A4S8J1W2"/>
<dbReference type="InterPro" id="IPR044600">
    <property type="entry name" value="ATL1/ATL16-like"/>
</dbReference>
<dbReference type="GO" id="GO:0061630">
    <property type="term" value="F:ubiquitin protein ligase activity"/>
    <property type="evidence" value="ECO:0007669"/>
    <property type="project" value="UniProtKB-EC"/>
</dbReference>
<keyword evidence="5" id="KW-0808">Transferase</keyword>
<keyword evidence="12 15" id="KW-0472">Membrane</keyword>
<evidence type="ECO:0000256" key="15">
    <source>
        <dbReference type="SAM" id="Phobius"/>
    </source>
</evidence>
<keyword evidence="10" id="KW-0862">Zinc</keyword>
<dbReference type="CDD" id="cd16461">
    <property type="entry name" value="RING-H2_EL5-like"/>
    <property type="match status" value="1"/>
</dbReference>
<dbReference type="SUPFAM" id="SSF88697">
    <property type="entry name" value="PUA domain-like"/>
    <property type="match status" value="1"/>
</dbReference>
<feature type="transmembrane region" description="Helical" evidence="15">
    <location>
        <begin position="374"/>
        <end position="397"/>
    </location>
</feature>
<dbReference type="STRING" id="52838.A0A4S8J1W2"/>
<dbReference type="EMBL" id="PYDT01000007">
    <property type="protein sequence ID" value="THU54989.1"/>
    <property type="molecule type" value="Genomic_DNA"/>
</dbReference>
<dbReference type="InterPro" id="IPR013083">
    <property type="entry name" value="Znf_RING/FYVE/PHD"/>
</dbReference>
<feature type="compositionally biased region" description="Basic and acidic residues" evidence="14">
    <location>
        <begin position="271"/>
        <end position="284"/>
    </location>
</feature>
<dbReference type="FunFam" id="2.30.130.30:FF:000002">
    <property type="entry name" value="Activating signal cointegrator 1"/>
    <property type="match status" value="1"/>
</dbReference>
<dbReference type="EC" id="2.3.2.27" evidence="4"/>
<evidence type="ECO:0000313" key="17">
    <source>
        <dbReference type="EMBL" id="THU54989.1"/>
    </source>
</evidence>
<evidence type="ECO:0000259" key="16">
    <source>
        <dbReference type="PROSITE" id="PS50089"/>
    </source>
</evidence>
<dbReference type="GO" id="GO:0008270">
    <property type="term" value="F:zinc ion binding"/>
    <property type="evidence" value="ECO:0007669"/>
    <property type="project" value="UniProtKB-KW"/>
</dbReference>
<comment type="catalytic activity">
    <reaction evidence="1">
        <text>S-ubiquitinyl-[E2 ubiquitin-conjugating enzyme]-L-cysteine + [acceptor protein]-L-lysine = [E2 ubiquitin-conjugating enzyme]-L-cysteine + N(6)-ubiquitinyl-[acceptor protein]-L-lysine.</text>
        <dbReference type="EC" id="2.3.2.27"/>
    </reaction>
</comment>
<dbReference type="PANTHER" id="PTHR46913">
    <property type="entry name" value="RING-H2 FINGER PROTEIN ATL16"/>
    <property type="match status" value="1"/>
</dbReference>
<evidence type="ECO:0000256" key="1">
    <source>
        <dbReference type="ARBA" id="ARBA00000900"/>
    </source>
</evidence>
<evidence type="ECO:0000256" key="3">
    <source>
        <dbReference type="ARBA" id="ARBA00004906"/>
    </source>
</evidence>
<evidence type="ECO:0000256" key="12">
    <source>
        <dbReference type="ARBA" id="ARBA00023136"/>
    </source>
</evidence>
<evidence type="ECO:0000256" key="9">
    <source>
        <dbReference type="ARBA" id="ARBA00022786"/>
    </source>
</evidence>
<comment type="subcellular location">
    <subcellularLocation>
        <location evidence="2">Membrane</location>
        <topology evidence="2">Single-pass membrane protein</topology>
    </subcellularLocation>
</comment>
<evidence type="ECO:0000256" key="8">
    <source>
        <dbReference type="ARBA" id="ARBA00022771"/>
    </source>
</evidence>
<dbReference type="PROSITE" id="PS50089">
    <property type="entry name" value="ZF_RING_2"/>
    <property type="match status" value="1"/>
</dbReference>
<feature type="compositionally biased region" description="Low complexity" evidence="14">
    <location>
        <begin position="624"/>
        <end position="639"/>
    </location>
</feature>
<dbReference type="Proteomes" id="UP000317650">
    <property type="component" value="Chromosome 11"/>
</dbReference>
<proteinExistence type="predicted"/>
<dbReference type="Pfam" id="PF04266">
    <property type="entry name" value="ASCH"/>
    <property type="match status" value="1"/>
</dbReference>
<dbReference type="Gene3D" id="2.30.130.30">
    <property type="entry name" value="Hypothetical protein"/>
    <property type="match status" value="1"/>
</dbReference>
<accession>A0A4S8J1W2</accession>
<dbReference type="GO" id="GO:0016020">
    <property type="term" value="C:membrane"/>
    <property type="evidence" value="ECO:0007669"/>
    <property type="project" value="UniProtKB-SubCell"/>
</dbReference>
<sequence length="671" mass="74440">MRGGSNGRGRGRGRGESRAEFGGGGCGRGKYTNPCLTMHQPWASLLVYGIKRVEGRSWPAPLTGRLWIHAASKVPEPETIKAMENFYREIYAVDGVKDIKFPEHYPVSRLLGCVEVVGCVKCEELVCWEDVPESVRLEGQTDFCWLCENPQKLLIPFEMRGFQKVYNLERRIHDVAVRGLITIQGPLPIKFPLPDPQDPFSLRPGSLALHFSSSKAPEVAKTPNVSAAIAAARAAATQFSREDQIAMSNSCYQTNLTEKSEFGLAETSNAETRKESRRLPDSHNETQGLQALNYNQHTTHEERDENKRYPSEKTSRGSRSDPGASGKISSDDLSPSTRTALVLKGSSFYPSSPMDASRVEPPPPPHPSTSVTSFPVLAITILGILTTAMLLISYYVFVIKCRLGWPRSDLLRCLFSSAESRRHRHLYIPPVIHAIATEFHGLDPSVIRSIPVIKFTRAGDGDAQRKTSFHDCAICLNEFREEERLKLLPDCSHAFHIDCIDTWLQFNANCPLCRTGITSSSVGLVTDHVVVLAPRREQSGSFAVDVRDEVSDQTSRGEASNPSLWKKRRKHNKVGSMGDECIDVRGKDEQFRVQPIRRSFSMDSSADRQLYLSVQEEILRQKQNGNEAGSGEGSSSNVRGGDGGGSGRVRRSLFSFGRSSRIPVLPRLLDV</sequence>
<dbReference type="Pfam" id="PF13639">
    <property type="entry name" value="zf-RING_2"/>
    <property type="match status" value="1"/>
</dbReference>
<dbReference type="GO" id="GO:0016567">
    <property type="term" value="P:protein ubiquitination"/>
    <property type="evidence" value="ECO:0007669"/>
    <property type="project" value="InterPro"/>
</dbReference>
<name>A0A4S8J1W2_MUSBA</name>
<feature type="domain" description="RING-type" evidence="16">
    <location>
        <begin position="472"/>
        <end position="514"/>
    </location>
</feature>
<keyword evidence="11 15" id="KW-1133">Transmembrane helix</keyword>
<dbReference type="SMART" id="SM00184">
    <property type="entry name" value="RING"/>
    <property type="match status" value="1"/>
</dbReference>
<reference evidence="17 18" key="1">
    <citation type="journal article" date="2019" name="Nat. Plants">
        <title>Genome sequencing of Musa balbisiana reveals subgenome evolution and function divergence in polyploid bananas.</title>
        <authorList>
            <person name="Yao X."/>
        </authorList>
    </citation>
    <scope>NUCLEOTIDE SEQUENCE [LARGE SCALE GENOMIC DNA]</scope>
    <source>
        <strain evidence="18">cv. DH-PKW</strain>
        <tissue evidence="17">Leaves</tissue>
    </source>
</reference>
<dbReference type="FunFam" id="3.30.40.10:FF:000187">
    <property type="entry name" value="E3 ubiquitin-protein ligase ATL6"/>
    <property type="match status" value="1"/>
</dbReference>
<evidence type="ECO:0000256" key="13">
    <source>
        <dbReference type="PROSITE-ProRule" id="PRU00175"/>
    </source>
</evidence>
<dbReference type="InterPro" id="IPR015947">
    <property type="entry name" value="PUA-like_sf"/>
</dbReference>
<evidence type="ECO:0000256" key="5">
    <source>
        <dbReference type="ARBA" id="ARBA00022679"/>
    </source>
</evidence>
<dbReference type="Gene3D" id="3.30.40.10">
    <property type="entry name" value="Zinc/RING finger domain, C3HC4 (zinc finger)"/>
    <property type="match status" value="1"/>
</dbReference>
<keyword evidence="6 15" id="KW-0812">Transmembrane</keyword>
<feature type="region of interest" description="Disordered" evidence="14">
    <location>
        <begin position="261"/>
        <end position="336"/>
    </location>
</feature>
<dbReference type="InterPro" id="IPR007374">
    <property type="entry name" value="ASCH_domain"/>
</dbReference>
<keyword evidence="7" id="KW-0479">Metal-binding</keyword>
<organism evidence="17 18">
    <name type="scientific">Musa balbisiana</name>
    <name type="common">Banana</name>
    <dbReference type="NCBI Taxonomy" id="52838"/>
    <lineage>
        <taxon>Eukaryota</taxon>
        <taxon>Viridiplantae</taxon>
        <taxon>Streptophyta</taxon>
        <taxon>Embryophyta</taxon>
        <taxon>Tracheophyta</taxon>
        <taxon>Spermatophyta</taxon>
        <taxon>Magnoliopsida</taxon>
        <taxon>Liliopsida</taxon>
        <taxon>Zingiberales</taxon>
        <taxon>Musaceae</taxon>
        <taxon>Musa</taxon>
    </lineage>
</organism>
<feature type="region of interest" description="Disordered" evidence="14">
    <location>
        <begin position="1"/>
        <end position="22"/>
    </location>
</feature>
<keyword evidence="18" id="KW-1185">Reference proteome</keyword>
<comment type="caution">
    <text evidence="17">The sequence shown here is derived from an EMBL/GenBank/DDBJ whole genome shotgun (WGS) entry which is preliminary data.</text>
</comment>
<feature type="compositionally biased region" description="Polar residues" evidence="14">
    <location>
        <begin position="552"/>
        <end position="563"/>
    </location>
</feature>
<dbReference type="InterPro" id="IPR001841">
    <property type="entry name" value="Znf_RING"/>
</dbReference>
<evidence type="ECO:0000256" key="14">
    <source>
        <dbReference type="SAM" id="MobiDB-lite"/>
    </source>
</evidence>
<feature type="compositionally biased region" description="Basic and acidic residues" evidence="14">
    <location>
        <begin position="298"/>
        <end position="319"/>
    </location>
</feature>